<evidence type="ECO:0000256" key="1">
    <source>
        <dbReference type="ARBA" id="ARBA00001974"/>
    </source>
</evidence>
<dbReference type="PRINTS" id="PR00411">
    <property type="entry name" value="PNDRDTASEI"/>
</dbReference>
<dbReference type="InterPro" id="IPR050260">
    <property type="entry name" value="FAD-bd_OxRdtase"/>
</dbReference>
<protein>
    <submittedName>
        <fullName evidence="7">FAD-dependent oxidoreductase</fullName>
    </submittedName>
</protein>
<keyword evidence="4" id="KW-0274">FAD</keyword>
<dbReference type="PANTHER" id="PTHR43429:SF3">
    <property type="entry name" value="NITRITE REDUCTASE [NAD(P)H]"/>
    <property type="match status" value="1"/>
</dbReference>
<dbReference type="Pfam" id="PF02852">
    <property type="entry name" value="Pyr_redox_dim"/>
    <property type="match status" value="1"/>
</dbReference>
<accession>A0A8T5UVZ4</accession>
<comment type="caution">
    <text evidence="7">The sequence shown here is derived from an EMBL/GenBank/DDBJ whole genome shotgun (WGS) entry which is preliminary data.</text>
</comment>
<dbReference type="Pfam" id="PF07992">
    <property type="entry name" value="Pyr_redox_2"/>
    <property type="match status" value="1"/>
</dbReference>
<organism evidence="7 8">
    <name type="scientific">Methanobacterium spitsbergense</name>
    <dbReference type="NCBI Taxonomy" id="2874285"/>
    <lineage>
        <taxon>Archaea</taxon>
        <taxon>Methanobacteriati</taxon>
        <taxon>Methanobacteriota</taxon>
        <taxon>Methanomada group</taxon>
        <taxon>Methanobacteria</taxon>
        <taxon>Methanobacteriales</taxon>
        <taxon>Methanobacteriaceae</taxon>
        <taxon>Methanobacterium</taxon>
    </lineage>
</organism>
<comment type="similarity">
    <text evidence="2">Belongs to the class-III pyridine nucleotide-disulfide oxidoreductase family.</text>
</comment>
<gene>
    <name evidence="7" type="ORF">K8N75_03040</name>
</gene>
<keyword evidence="8" id="KW-1185">Reference proteome</keyword>
<feature type="domain" description="Pyridine nucleotide-disulphide oxidoreductase dimerisation" evidence="5">
    <location>
        <begin position="330"/>
        <end position="425"/>
    </location>
</feature>
<evidence type="ECO:0000259" key="6">
    <source>
        <dbReference type="Pfam" id="PF07992"/>
    </source>
</evidence>
<dbReference type="RefSeq" id="WP_223790656.1">
    <property type="nucleotide sequence ID" value="NZ_JAIOUQ010000003.1"/>
</dbReference>
<name>A0A8T5UVZ4_9EURY</name>
<dbReference type="Proteomes" id="UP000825933">
    <property type="component" value="Unassembled WGS sequence"/>
</dbReference>
<dbReference type="SUPFAM" id="SSF51905">
    <property type="entry name" value="FAD/NAD(P)-binding domain"/>
    <property type="match status" value="2"/>
</dbReference>
<dbReference type="PRINTS" id="PR00368">
    <property type="entry name" value="FADPNR"/>
</dbReference>
<comment type="cofactor">
    <cofactor evidence="1">
        <name>FAD</name>
        <dbReference type="ChEBI" id="CHEBI:57692"/>
    </cofactor>
</comment>
<evidence type="ECO:0000256" key="3">
    <source>
        <dbReference type="ARBA" id="ARBA00022630"/>
    </source>
</evidence>
<evidence type="ECO:0000259" key="5">
    <source>
        <dbReference type="Pfam" id="PF02852"/>
    </source>
</evidence>
<sequence length="446" mass="47977">MKVVIIGSGAGGLTAASNIKKYSEKAEVTVITLENRVAYSPCAIPYVIGGEIASFDEIVMHTPEYYNEHGINIITESEAIEVVSSENIVKYKPKNDNEVILNYDYLVIATGGSPFIPPVKGTDLQGVFKVRTIEDGAKIKEWAEKSENAVVVGAGAIGLEVGYGLKELGINVSVTEMLPQILPRSFDPDMAIKVQKYLESQGINIILNQALDEILGNELAEKVVIGNNIIDVDIVILSTGIRPSIKLAKSAKCAVGKMGVKVNEKMQTSIPNIYSVGDCVEVYDGITKQKTQSPFGTTAVRQGKVAAKNITGREAVFRPVLNSVVSKIGELEIGAVGLTEISANLNGLDIIVGRSKALTKARYYPGCKPIDTKIICSKEGKILGCQIIAKETVAERVDTMALAIAKEVECEELTEMEFSYAPPVSMVVDPIVLAAEDALNKIKKDL</sequence>
<feature type="domain" description="FAD/NAD(P)-binding" evidence="6">
    <location>
        <begin position="1"/>
        <end position="303"/>
    </location>
</feature>
<dbReference type="PANTHER" id="PTHR43429">
    <property type="entry name" value="PYRIDINE NUCLEOTIDE-DISULFIDE OXIDOREDUCTASE DOMAIN-CONTAINING"/>
    <property type="match status" value="1"/>
</dbReference>
<dbReference type="Gene3D" id="3.50.50.60">
    <property type="entry name" value="FAD/NAD(P)-binding domain"/>
    <property type="match status" value="2"/>
</dbReference>
<dbReference type="InterPro" id="IPR036188">
    <property type="entry name" value="FAD/NAD-bd_sf"/>
</dbReference>
<dbReference type="GO" id="GO:0016491">
    <property type="term" value="F:oxidoreductase activity"/>
    <property type="evidence" value="ECO:0007669"/>
    <property type="project" value="InterPro"/>
</dbReference>
<dbReference type="InterPro" id="IPR004099">
    <property type="entry name" value="Pyr_nucl-diS_OxRdtase_dimer"/>
</dbReference>
<dbReference type="Gene3D" id="3.30.390.30">
    <property type="match status" value="1"/>
</dbReference>
<dbReference type="SUPFAM" id="SSF55424">
    <property type="entry name" value="FAD/NAD-linked reductases, dimerisation (C-terminal) domain"/>
    <property type="match status" value="1"/>
</dbReference>
<evidence type="ECO:0000256" key="4">
    <source>
        <dbReference type="ARBA" id="ARBA00022827"/>
    </source>
</evidence>
<evidence type="ECO:0000256" key="2">
    <source>
        <dbReference type="ARBA" id="ARBA00009130"/>
    </source>
</evidence>
<dbReference type="EMBL" id="JAIOUQ010000003">
    <property type="protein sequence ID" value="MBZ2165023.1"/>
    <property type="molecule type" value="Genomic_DNA"/>
</dbReference>
<evidence type="ECO:0000313" key="7">
    <source>
        <dbReference type="EMBL" id="MBZ2165023.1"/>
    </source>
</evidence>
<dbReference type="InterPro" id="IPR023753">
    <property type="entry name" value="FAD/NAD-binding_dom"/>
</dbReference>
<proteinExistence type="inferred from homology"/>
<evidence type="ECO:0000313" key="8">
    <source>
        <dbReference type="Proteomes" id="UP000825933"/>
    </source>
</evidence>
<dbReference type="AlphaFoldDB" id="A0A8T5UVZ4"/>
<keyword evidence="3" id="KW-0285">Flavoprotein</keyword>
<reference evidence="8" key="1">
    <citation type="journal article" date="2022" name="Microbiol. Resour. Announc.">
        <title>Draft Genome Sequence of a Methanogenic Archaeon from West Spitsbergen Permafrost.</title>
        <authorList>
            <person name="Trubitsyn V."/>
            <person name="Rivkina E."/>
            <person name="Shcherbakova V."/>
        </authorList>
    </citation>
    <scope>NUCLEOTIDE SEQUENCE [LARGE SCALE GENOMIC DNA]</scope>
    <source>
        <strain evidence="8">VT</strain>
    </source>
</reference>
<dbReference type="InterPro" id="IPR016156">
    <property type="entry name" value="FAD/NAD-linked_Rdtase_dimer_sf"/>
</dbReference>